<dbReference type="AlphaFoldDB" id="A0A858RHK4"/>
<proteinExistence type="predicted"/>
<feature type="chain" id="PRO_5032837763" evidence="2">
    <location>
        <begin position="22"/>
        <end position="661"/>
    </location>
</feature>
<accession>A0A858RHK4</accession>
<dbReference type="Pfam" id="PF12951">
    <property type="entry name" value="PATR"/>
    <property type="match status" value="1"/>
</dbReference>
<dbReference type="InterPro" id="IPR013425">
    <property type="entry name" value="Autotrns_rpt"/>
</dbReference>
<organism evidence="3 4">
    <name type="scientific">Luteolibacter luteus</name>
    <dbReference type="NCBI Taxonomy" id="2728835"/>
    <lineage>
        <taxon>Bacteria</taxon>
        <taxon>Pseudomonadati</taxon>
        <taxon>Verrucomicrobiota</taxon>
        <taxon>Verrucomicrobiia</taxon>
        <taxon>Verrucomicrobiales</taxon>
        <taxon>Verrucomicrobiaceae</taxon>
        <taxon>Luteolibacter</taxon>
    </lineage>
</organism>
<dbReference type="KEGG" id="luo:HHL09_08935"/>
<dbReference type="Proteomes" id="UP000501812">
    <property type="component" value="Chromosome"/>
</dbReference>
<evidence type="ECO:0000313" key="3">
    <source>
        <dbReference type="EMBL" id="QJE95899.1"/>
    </source>
</evidence>
<gene>
    <name evidence="3" type="ORF">HHL09_08935</name>
</gene>
<feature type="signal peptide" evidence="2">
    <location>
        <begin position="1"/>
        <end position="21"/>
    </location>
</feature>
<dbReference type="InterPro" id="IPR012332">
    <property type="entry name" value="Autotransporter_pectin_lyase_C"/>
</dbReference>
<keyword evidence="1 2" id="KW-0732">Signal</keyword>
<reference evidence="3 4" key="1">
    <citation type="submission" date="2020-04" db="EMBL/GenBank/DDBJ databases">
        <title>Luteolibacter sp. G-1-1-1 isolated from soil.</title>
        <authorList>
            <person name="Dahal R.H."/>
        </authorList>
    </citation>
    <scope>NUCLEOTIDE SEQUENCE [LARGE SCALE GENOMIC DNA]</scope>
    <source>
        <strain evidence="3 4">G-1-1-1</strain>
    </source>
</reference>
<name>A0A858RHK4_9BACT</name>
<evidence type="ECO:0000256" key="2">
    <source>
        <dbReference type="SAM" id="SignalP"/>
    </source>
</evidence>
<dbReference type="NCBIfam" id="TIGR02601">
    <property type="entry name" value="autotrns_rpt"/>
    <property type="match status" value="1"/>
</dbReference>
<dbReference type="SUPFAM" id="SSF51126">
    <property type="entry name" value="Pectin lyase-like"/>
    <property type="match status" value="1"/>
</dbReference>
<protein>
    <submittedName>
        <fullName evidence="3">Uncharacterized protein</fullName>
    </submittedName>
</protein>
<dbReference type="EMBL" id="CP051774">
    <property type="protein sequence ID" value="QJE95899.1"/>
    <property type="molecule type" value="Genomic_DNA"/>
</dbReference>
<evidence type="ECO:0000313" key="4">
    <source>
        <dbReference type="Proteomes" id="UP000501812"/>
    </source>
</evidence>
<dbReference type="Gene3D" id="2.160.20.20">
    <property type="match status" value="1"/>
</dbReference>
<dbReference type="RefSeq" id="WP_169454212.1">
    <property type="nucleotide sequence ID" value="NZ_CP051774.1"/>
</dbReference>
<dbReference type="InterPro" id="IPR011050">
    <property type="entry name" value="Pectin_lyase_fold/virulence"/>
</dbReference>
<sequence>MNRYVLHRAFLASSLVLSAQGATLWTGANSTDYNDALNWNPSTVPATTEAIEMSTGTAVRNGNLDRAALSTLSGDASLTIQNGRFLNGSGGTGDFQVNGGTLSQTGNYFIVSINQPASIVQTGGVVNSSIDRGWFMSDGGTSSGTYEIGGGSLNVVTSGSQTANNNFAVHIGKQSGDDALLVNGGSANFTATVANTRTYVSKGSRVEVNSGSLSFSGFRFISVGRDGDATTTSKMLINGGTVNVSGQAADGAVVIGNGNTGLISMGSGDFHLVNGPMWVGDGGAGGSYVQTGGTLMLDDGQIVVGRNGWGIFTLDGGTATARNIQLNRDDAMVNLNGGMLTVDGLGGSAPTRGTVNFNGTEIRPGANFFGGPFISNLTHAYIGEKGLKIEIADGQEASISQELAHSPEVGAHKDGGLTKKGPGTLLLDQPSSYNGPTKVEAGTLAMIYPTLDDRSTLNIASTATLDLYHAEVDTVRSVVIGSQTLATGVWGAPGSGAQHIHPNLAGYGFLNVTNGAAETAFESWILGTGLPAALTGADADGDSDGVANLIEFATGGNPTELTSPGVRVIVPQVQGGVLTIAARNGASFTAEGGRRIAEVDGIRYEVEGSTDLSNWDASVEEVTAVTTGVTVPAAGFALRSFRVAGASEGKSFLRLVVTQVP</sequence>
<keyword evidence="4" id="KW-1185">Reference proteome</keyword>
<evidence type="ECO:0000256" key="1">
    <source>
        <dbReference type="ARBA" id="ARBA00022729"/>
    </source>
</evidence>